<name>A0A0A0EYV3_9GAMM</name>
<dbReference type="SUPFAM" id="SSF56784">
    <property type="entry name" value="HAD-like"/>
    <property type="match status" value="1"/>
</dbReference>
<dbReference type="InterPro" id="IPR036412">
    <property type="entry name" value="HAD-like_sf"/>
</dbReference>
<organism evidence="2 3">
    <name type="scientific">Lysobacter arseniciresistens ZS79</name>
    <dbReference type="NCBI Taxonomy" id="913325"/>
    <lineage>
        <taxon>Bacteria</taxon>
        <taxon>Pseudomonadati</taxon>
        <taxon>Pseudomonadota</taxon>
        <taxon>Gammaproteobacteria</taxon>
        <taxon>Lysobacterales</taxon>
        <taxon>Lysobacteraceae</taxon>
        <taxon>Novilysobacter</taxon>
    </lineage>
</organism>
<dbReference type="Gene3D" id="3.40.50.1000">
    <property type="entry name" value="HAD superfamily/HAD-like"/>
    <property type="match status" value="1"/>
</dbReference>
<keyword evidence="3" id="KW-1185">Reference proteome</keyword>
<dbReference type="OrthoDB" id="282100at2"/>
<dbReference type="Proteomes" id="UP000029989">
    <property type="component" value="Unassembled WGS sequence"/>
</dbReference>
<evidence type="ECO:0000259" key="1">
    <source>
        <dbReference type="Pfam" id="PF03031"/>
    </source>
</evidence>
<dbReference type="InterPro" id="IPR023214">
    <property type="entry name" value="HAD_sf"/>
</dbReference>
<dbReference type="RefSeq" id="WP_036211115.1">
    <property type="nucleotide sequence ID" value="NZ_AVPT01000015.1"/>
</dbReference>
<evidence type="ECO:0000313" key="3">
    <source>
        <dbReference type="Proteomes" id="UP000029989"/>
    </source>
</evidence>
<dbReference type="eggNOG" id="COG5190">
    <property type="taxonomic scope" value="Bacteria"/>
</dbReference>
<dbReference type="AlphaFoldDB" id="A0A0A0EYV3"/>
<proteinExistence type="predicted"/>
<accession>A0A0A0EYV3</accession>
<sequence length="151" mass="17040">MEAVLVKKTPVVLALDLEGTLISNAVSQIARPGLFEFLVDASATFPRIVVFTTVAEEKFRVIAQRMSQEGTVPPWFVDIECVRWHGRTKDLSFVVGASVDEVLLADDFQGYVHPGQEDQWVRVEQFHHPYSLADVGLRQLFAVLESRVTRR</sequence>
<dbReference type="InterPro" id="IPR004274">
    <property type="entry name" value="FCP1_dom"/>
</dbReference>
<comment type="caution">
    <text evidence="2">The sequence shown here is derived from an EMBL/GenBank/DDBJ whole genome shotgun (WGS) entry which is preliminary data.</text>
</comment>
<dbReference type="Pfam" id="PF03031">
    <property type="entry name" value="NIF"/>
    <property type="match status" value="1"/>
</dbReference>
<feature type="domain" description="FCP1 homology" evidence="1">
    <location>
        <begin position="12"/>
        <end position="146"/>
    </location>
</feature>
<gene>
    <name evidence="2" type="ORF">N799_04970</name>
</gene>
<evidence type="ECO:0000313" key="2">
    <source>
        <dbReference type="EMBL" id="KGM56146.1"/>
    </source>
</evidence>
<reference evidence="2 3" key="1">
    <citation type="journal article" date="2015" name="Stand. Genomic Sci.">
        <title>Genomic information of the arsenic-resistant bacterium Lysobacter arseniciresistens type strain ZS79(T) and comparison of Lysobacter draft genomes.</title>
        <authorList>
            <person name="Liu L."/>
            <person name="Zhang S."/>
            <person name="Luo M."/>
            <person name="Wang G."/>
        </authorList>
    </citation>
    <scope>NUCLEOTIDE SEQUENCE [LARGE SCALE GENOMIC DNA]</scope>
    <source>
        <strain evidence="2 3">ZS79</strain>
    </source>
</reference>
<dbReference type="EMBL" id="AVPT01000015">
    <property type="protein sequence ID" value="KGM56146.1"/>
    <property type="molecule type" value="Genomic_DNA"/>
</dbReference>
<protein>
    <recommendedName>
        <fullName evidence="1">FCP1 homology domain-containing protein</fullName>
    </recommendedName>
</protein>
<dbReference type="STRING" id="913325.N799_04970"/>